<dbReference type="KEGG" id="mart:BTR34_09625"/>
<dbReference type="Proteomes" id="UP000092164">
    <property type="component" value="Unassembled WGS sequence"/>
</dbReference>
<evidence type="ECO:0000313" key="1">
    <source>
        <dbReference type="EMBL" id="OBR42046.1"/>
    </source>
</evidence>
<organism evidence="1 2">
    <name type="scientific">Maribacter hydrothermalis</name>
    <dbReference type="NCBI Taxonomy" id="1836467"/>
    <lineage>
        <taxon>Bacteria</taxon>
        <taxon>Pseudomonadati</taxon>
        <taxon>Bacteroidota</taxon>
        <taxon>Flavobacteriia</taxon>
        <taxon>Flavobacteriales</taxon>
        <taxon>Flavobacteriaceae</taxon>
        <taxon>Maribacter</taxon>
    </lineage>
</organism>
<dbReference type="OrthoDB" id="1177971at2"/>
<proteinExistence type="predicted"/>
<dbReference type="PROSITE" id="PS51257">
    <property type="entry name" value="PROKAR_LIPOPROTEIN"/>
    <property type="match status" value="1"/>
</dbReference>
<name>A0A1B7ZEQ9_9FLAO</name>
<dbReference type="RefSeq" id="WP_068480738.1">
    <property type="nucleotide sequence ID" value="NZ_CP018760.1"/>
</dbReference>
<keyword evidence="2" id="KW-1185">Reference proteome</keyword>
<protein>
    <recommendedName>
        <fullName evidence="3">Lipoprotein</fullName>
    </recommendedName>
</protein>
<gene>
    <name evidence="1" type="ORF">A9200_01255</name>
</gene>
<evidence type="ECO:0008006" key="3">
    <source>
        <dbReference type="Google" id="ProtNLM"/>
    </source>
</evidence>
<dbReference type="STRING" id="1836467.BTR34_09625"/>
<sequence>MKKIIHLTLIIVLLVACKETPKSDSNESKIMEGILNEVTGKNEDINEKYNLLLKELGTKTLLTKEQLLLAFPRKLGNLALDTEESRISSDETVIGMFGEDMVRMEILDAAGKNVMGAIIPLKMLHLNKITSEYNNTIRYSKKERNGILTFGTDRDEDTKSDYQSELRFLYDNRFYVTLEGKGINVDELWDAIRVDDLKRFKDLNN</sequence>
<dbReference type="AlphaFoldDB" id="A0A1B7ZEQ9"/>
<dbReference type="EMBL" id="LZFP01000001">
    <property type="protein sequence ID" value="OBR42046.1"/>
    <property type="molecule type" value="Genomic_DNA"/>
</dbReference>
<evidence type="ECO:0000313" key="2">
    <source>
        <dbReference type="Proteomes" id="UP000092164"/>
    </source>
</evidence>
<comment type="caution">
    <text evidence="1">The sequence shown here is derived from an EMBL/GenBank/DDBJ whole genome shotgun (WGS) entry which is preliminary data.</text>
</comment>
<accession>A0A1B7ZEQ9</accession>
<reference evidence="2" key="1">
    <citation type="submission" date="2016-06" db="EMBL/GenBank/DDBJ databases">
        <authorList>
            <person name="Zhan P."/>
        </authorList>
    </citation>
    <scope>NUCLEOTIDE SEQUENCE [LARGE SCALE GENOMIC DNA]</scope>
    <source>
        <strain evidence="2">T28</strain>
    </source>
</reference>